<dbReference type="GO" id="GO:0005198">
    <property type="term" value="F:structural molecule activity"/>
    <property type="evidence" value="ECO:0007669"/>
    <property type="project" value="InterPro"/>
</dbReference>
<proteinExistence type="inferred from homology"/>
<reference evidence="6" key="1">
    <citation type="submission" date="2022-02" db="EMBL/GenBank/DDBJ databases">
        <title>Towards deciphering the DNA virus diversity associated with rodent species in the families Cricetidae and Heteromyidae.</title>
        <authorList>
            <person name="Lund M."/>
            <person name="Larsen B.B."/>
            <person name="Gryseels S."/>
            <person name="Kraberger S."/>
            <person name="Rowsey D.M."/>
            <person name="Steger L."/>
            <person name="Yule K.M."/>
            <person name="Upham N.S."/>
            <person name="Worobey M."/>
            <person name="Van Doorslaer K."/>
            <person name="Varsani A."/>
        </authorList>
    </citation>
    <scope>NUCLEOTIDE SEQUENCE</scope>
    <source>
        <strain evidence="6">UA08Rod_5336</strain>
    </source>
</reference>
<evidence type="ECO:0000256" key="4">
    <source>
        <dbReference type="ARBA" id="ARBA00022561"/>
    </source>
</evidence>
<evidence type="ECO:0000256" key="3">
    <source>
        <dbReference type="ARBA" id="ARBA00022431"/>
    </source>
</evidence>
<evidence type="ECO:0000313" key="6">
    <source>
        <dbReference type="EMBL" id="UPW41169.1"/>
    </source>
</evidence>
<evidence type="ECO:0000256" key="5">
    <source>
        <dbReference type="ARBA" id="ARBA00022844"/>
    </source>
</evidence>
<dbReference type="Gene3D" id="2.60.169.10">
    <property type="entry name" value="Microviridae F protein"/>
    <property type="match status" value="2"/>
</dbReference>
<dbReference type="SUPFAM" id="SSF88645">
    <property type="entry name" value="ssDNA viruses"/>
    <property type="match status" value="1"/>
</dbReference>
<accession>A0A976N1I9</accession>
<dbReference type="InterPro" id="IPR003514">
    <property type="entry name" value="Microviridae_protein_F"/>
</dbReference>
<protein>
    <submittedName>
        <fullName evidence="6">Major capsid protein</fullName>
    </submittedName>
</protein>
<keyword evidence="5" id="KW-0946">Virion</keyword>
<keyword evidence="4" id="KW-0167">Capsid protein</keyword>
<sequence length="568" mass="63432">MNRNADYKFSQIPFNEIQRSKFSTFINHKTSFNMGDLVPIYCTTDVLPADTWKLDLSYVIRLNSELIKPIMDNLILDVWAFMTPIRILWDHWKEFNGENTLGAWAQLQEYNVPKIQGTITAKSILDYMGWPTNVKLTDSATASNCGNSFGVRAYIKTWNEWFRDQNYTAPLQDYAGDSNTTFDAANPVTGGKLLKVYKIHDYFTSVLPAPQKGPALQIPLGTSAPTMIVGNGNAPVLTTDGVNYGYLAISGYGGTGSTNKLLQTGLGTENNGRIPQAIGSPGTLIANNLVAFSQNAGLSGLTGTTDLSMATAATVNALRFAFAVQRLYEKDARGGTRYREIIRSQFGVISPDATQQIPEYLGGFRTPINIIQVIQTSESTNNSNLAEQGAFSQTTGSRHIFTKSATEHAVILLLCAIRQEHTYQQGLNRGLSRNNRLEYYIPSLSHLSEQAILNKELFVSGNLEKDNQAFGFQERYAEYKYGKSYVSAEMRSNYAQTLDYWHLADYYTNTPTASTEFLQETKEYLDRCLRVPSGEKNLADQFIADFRINLTLTRPMPLYDIPGLIDHF</sequence>
<name>A0A976N1I9_9VIRU</name>
<organism evidence="6">
    <name type="scientific">Sigmofec virus UA08Rod_5336</name>
    <dbReference type="NCBI Taxonomy" id="2929419"/>
    <lineage>
        <taxon>Viruses</taxon>
        <taxon>Monodnaviria</taxon>
        <taxon>Sangervirae</taxon>
        <taxon>Phixviricota</taxon>
        <taxon>Malgrandaviricetes</taxon>
        <taxon>Petitvirales</taxon>
        <taxon>Microviridae</taxon>
    </lineage>
</organism>
<evidence type="ECO:0000256" key="2">
    <source>
        <dbReference type="ARBA" id="ARBA00009963"/>
    </source>
</evidence>
<dbReference type="InterPro" id="IPR037002">
    <property type="entry name" value="Microviridae_protein_F_sf"/>
</dbReference>
<dbReference type="GO" id="GO:0039615">
    <property type="term" value="C:T=1 icosahedral viral capsid"/>
    <property type="evidence" value="ECO:0007669"/>
    <property type="project" value="UniProtKB-KW"/>
</dbReference>
<dbReference type="InterPro" id="IPR016184">
    <property type="entry name" value="Capsid/spike_ssDNA_virus"/>
</dbReference>
<keyword evidence="3" id="KW-1140">T=1 icosahedral capsid protein</keyword>
<evidence type="ECO:0000256" key="1">
    <source>
        <dbReference type="ARBA" id="ARBA00004328"/>
    </source>
</evidence>
<dbReference type="EMBL" id="OM869552">
    <property type="protein sequence ID" value="UPW41169.1"/>
    <property type="molecule type" value="Genomic_DNA"/>
</dbReference>
<comment type="subcellular location">
    <subcellularLocation>
        <location evidence="1">Virion</location>
    </subcellularLocation>
</comment>
<comment type="similarity">
    <text evidence="2">Belongs to the microviridae F protein family.</text>
</comment>
<dbReference type="Pfam" id="PF02305">
    <property type="entry name" value="Phage_F"/>
    <property type="match status" value="1"/>
</dbReference>